<reference evidence="2" key="4">
    <citation type="submission" date="2019-03" db="EMBL/GenBank/DDBJ databases">
        <authorList>
            <person name="Huang Y."/>
        </authorList>
    </citation>
    <scope>NUCLEOTIDE SEQUENCE</scope>
    <source>
        <strain evidence="2">JCM 16608</strain>
    </source>
</reference>
<dbReference type="RefSeq" id="WP_135833491.1">
    <property type="nucleotide sequence ID" value="NZ_BMCK01000001.1"/>
</dbReference>
<dbReference type="Proteomes" id="UP000297025">
    <property type="component" value="Chromosome"/>
</dbReference>
<reference evidence="1" key="2">
    <citation type="journal article" date="2014" name="Int. J. Syst. Evol. Microbiol.">
        <title>Complete genome of a new Firmicutes species belonging to the dominant human colonic microbiota ('Ruminococcus bicirculans') reveals two chromosomes and a selective capacity to utilize plant glucans.</title>
        <authorList>
            <consortium name="NISC Comparative Sequencing Program"/>
            <person name="Wegmann U."/>
            <person name="Louis P."/>
            <person name="Goesmann A."/>
            <person name="Henrissat B."/>
            <person name="Duncan S.H."/>
            <person name="Flint H.J."/>
        </authorList>
    </citation>
    <scope>NUCLEOTIDE SEQUENCE</scope>
    <source>
        <strain evidence="1">CCM 7403</strain>
    </source>
</reference>
<dbReference type="EMBL" id="CP038462">
    <property type="protein sequence ID" value="QCC78454.1"/>
    <property type="molecule type" value="Genomic_DNA"/>
</dbReference>
<name>A0A4P7UEV0_9ACTN</name>
<reference evidence="2 3" key="1">
    <citation type="journal article" date="2008" name="Int. J. Syst. Evol. Microbiol.">
        <title>Nocardioides daphniae sp. nov., isolated from Daphnia cucullata (Crustacea: Cladocera).</title>
        <authorList>
            <person name="Toth E.M."/>
            <person name="Keki Z."/>
            <person name="Homonnay Z.G."/>
            <person name="Borsodi A.K."/>
            <person name="Marialigeti K."/>
            <person name="Schumann P."/>
        </authorList>
    </citation>
    <scope>NUCLEOTIDE SEQUENCE [LARGE SCALE GENOMIC DNA]</scope>
    <source>
        <strain evidence="2 3">JCM 16608</strain>
    </source>
</reference>
<dbReference type="OrthoDB" id="5189541at2"/>
<dbReference type="Proteomes" id="UP000630594">
    <property type="component" value="Unassembled WGS sequence"/>
</dbReference>
<dbReference type="EMBL" id="BMCK01000001">
    <property type="protein sequence ID" value="GGD12285.1"/>
    <property type="molecule type" value="Genomic_DNA"/>
</dbReference>
<evidence type="ECO:0000313" key="1">
    <source>
        <dbReference type="EMBL" id="GGD12285.1"/>
    </source>
</evidence>
<reference evidence="1" key="5">
    <citation type="submission" date="2024-05" db="EMBL/GenBank/DDBJ databases">
        <authorList>
            <person name="Sun Q."/>
            <person name="Sedlacek I."/>
        </authorList>
    </citation>
    <scope>NUCLEOTIDE SEQUENCE</scope>
    <source>
        <strain evidence="1">CCM 7403</strain>
    </source>
</reference>
<sequence length="168" mass="17853">MSESGSVTRVVHDDTIDFALAAYRTDGEWQLGELADTALESVETLAAGLRRFDTGEGALGMVGVDEDFFVLVRVDGHATRVLLSDVTAAQEWEIAESVVDFLGLPDPEDDDYGPAGDLGIVADLGMHADDMGALVDDVELYPDEMLSDIATRLGFGPAFDDAVGLEGL</sequence>
<dbReference type="NCBIfam" id="TIGR03941">
    <property type="entry name" value="tRNA_deam_assoc"/>
    <property type="match status" value="1"/>
</dbReference>
<evidence type="ECO:0000313" key="2">
    <source>
        <dbReference type="EMBL" id="QCC78454.1"/>
    </source>
</evidence>
<evidence type="ECO:0000313" key="4">
    <source>
        <dbReference type="Proteomes" id="UP000630594"/>
    </source>
</evidence>
<protein>
    <submittedName>
        <fullName evidence="1">tRNA adenosine deaminase</fullName>
    </submittedName>
</protein>
<reference evidence="4" key="3">
    <citation type="journal article" date="2019" name="Int. J. Syst. Evol. Microbiol.">
        <title>The Global Catalogue of Microorganisms (GCM) 10K type strain sequencing project: providing services to taxonomists for standard genome sequencing and annotation.</title>
        <authorList>
            <consortium name="The Broad Institute Genomics Platform"/>
            <consortium name="The Broad Institute Genome Sequencing Center for Infectious Disease"/>
            <person name="Wu L."/>
            <person name="Ma J."/>
        </authorList>
    </citation>
    <scope>NUCLEOTIDE SEQUENCE [LARGE SCALE GENOMIC DNA]</scope>
    <source>
        <strain evidence="4">CCM 7403</strain>
    </source>
</reference>
<gene>
    <name evidence="2" type="ORF">E2C04_16885</name>
    <name evidence="1" type="ORF">GCM10007231_09060</name>
</gene>
<keyword evidence="4" id="KW-1185">Reference proteome</keyword>
<dbReference type="InterPro" id="IPR023869">
    <property type="entry name" value="tRNA_Adeno_NH3ase_assoc_put"/>
</dbReference>
<evidence type="ECO:0000313" key="3">
    <source>
        <dbReference type="Proteomes" id="UP000297025"/>
    </source>
</evidence>
<organism evidence="2 3">
    <name type="scientific">Nocardioides daphniae</name>
    <dbReference type="NCBI Taxonomy" id="402297"/>
    <lineage>
        <taxon>Bacteria</taxon>
        <taxon>Bacillati</taxon>
        <taxon>Actinomycetota</taxon>
        <taxon>Actinomycetes</taxon>
        <taxon>Propionibacteriales</taxon>
        <taxon>Nocardioidaceae</taxon>
        <taxon>Nocardioides</taxon>
    </lineage>
</organism>
<dbReference type="AlphaFoldDB" id="A0A4P7UEV0"/>
<proteinExistence type="predicted"/>
<dbReference type="KEGG" id="ndp:E2C04_16885"/>
<accession>A0A4P7UEV0</accession>